<dbReference type="InterPro" id="IPR011545">
    <property type="entry name" value="DEAD/DEAH_box_helicase_dom"/>
</dbReference>
<gene>
    <name evidence="9" type="ORF">AAF712_012214</name>
</gene>
<keyword evidence="2" id="KW-0547">Nucleotide-binding</keyword>
<dbReference type="PROSITE" id="PS51192">
    <property type="entry name" value="HELICASE_ATP_BIND_1"/>
    <property type="match status" value="1"/>
</dbReference>
<evidence type="ECO:0000256" key="5">
    <source>
        <dbReference type="ARBA" id="ARBA00034808"/>
    </source>
</evidence>
<dbReference type="InterPro" id="IPR001650">
    <property type="entry name" value="Helicase_C-like"/>
</dbReference>
<evidence type="ECO:0000256" key="1">
    <source>
        <dbReference type="ARBA" id="ARBA00005446"/>
    </source>
</evidence>
<dbReference type="EMBL" id="JBBXMP010000153">
    <property type="protein sequence ID" value="KAL0060983.1"/>
    <property type="molecule type" value="Genomic_DNA"/>
</dbReference>
<keyword evidence="10" id="KW-1185">Reference proteome</keyword>
<keyword evidence="3" id="KW-0067">ATP-binding</keyword>
<evidence type="ECO:0000256" key="7">
    <source>
        <dbReference type="SAM" id="MobiDB-lite"/>
    </source>
</evidence>
<sequence>MPTKPTAQSASSAEPAEPDLSQLTLCPDSTELYTHPVLESYNLAINSRLMLFICLACKNAQTKTSVLTHFDKGSHDVSLASADRAAISDLANTVGIPSKFPNLQSAMPVHQFEGLEAPEKSSSCKHCEMTCIHSKMRRHIKDKHPEERPDDMIDCYGQRLNKGGSRIVIRVVPKECAADDNDSLMTSQPLLDAFLRDFNAQESELTVPKRDIPNARLISPFLMRFKWHLHVHEHNPEELVELVKFPSATDPLLWVKDIVLDYFNTSIKFLDTSVTHELVLMKLNSENPDAKGINNTPLHEFHQGEETSNRYSNVVVRLVVALLREVGTYRFPTLPELDKALSALRRKKGVRQLHTVLMLLWTTNWTNYEDLSKILDPTICFLVLVHLKPDGTFLGPKAVTGYVAQLSWAICMVILLEIHMGLAEKKQRYEDQMHAMDTLQQYVVDKQLTTFGSLRTITHFASAIVYSSMSDANINFTNTKTWRDLEFKGQPCTMDDLTECFKLMEEDLVELIGELMFGKDLRASYGTLHEDLSNTSDGFGVITNPANFLYQHDRTLLKTITTDPELRNKWFFQVAGTGEWRLNALQCRKYLLTLARAEGLLMTLIEMTSGAPPRITEITSMLVCNTPYRTRNMMIVGDALAMVRMYDKTTNLMQQDRQIPHALAGLVSDVFIQVHVLMRPFARWISLKLYPTDATPYWTYRDYAFAGFLKPFTGDDVYKIMTKCTERVCKWGIGPRAHREINIAFRRMLCPKATSLIEVEAGMALGAAQAGHHLSTENRIYANSNKSLISLREDQHYAFMPLTRQFQLLAKVPPSGLDIKDYRQLRMDRFDELESSGAFSSDLLKNEKDKVDKKLDKLMEQLVKQEEKFSNILERLLDKIDQLEKKLESQGAEHVRSVEREPVNTDHNKGKAREVFDKFGYLVIDDDDDDMDMPDQNPAMTPPIIEASPTIPLQPITGPSTPMSHNVRTSSEASVPNKGMQVKAGTKFDQLGFILINEDDMPDQQTSVPPVIEASPTPTIPLQPMAGPSTGSATLIPAKRTPPAIRSSAETSQGIVTHPRIGNPLPPARYQLSQEVKNRLERLPHAASVYNLDSDHCPITALDVLQAMYGPNTDWRIKQQRDAVEALILLQQDVVVALGCGTGKTAVAVIPLILENGYTVIVLPLLSLMADWIHRLKGLQIGFEVFDGAAKVTGDHNLILVSADRIRGKPWEWLLKELNLKKKVLRIVVDEAHYYFTDLNFRKGAFADPYKLRVFPLQFVLMSASIPPPAVDFLKENFQLKNRLVLRSPALSPTISYHRIVCETRPQRRAAIDSIITASNPKPGDRYIVFTSYLDDGQKLAKDIGSPFYFAVPRLNADRTAVTPAQEKVHRDRQVKMLDEWRRGDSVNNLLIATPALGPGIDLPGVKIVFFYNPPSNIVSFYQGAERIRGVGSCVLLTPPNPSAERDPEEFDNLSGVKEMHQICFPSPEAPPICIRQQLSEFLDETPHSCNSTSCEPCSECHTFQKGSYMGVRYKEKKYNPVRGLPPVHMPVPETGLAQKRKLQDAFGASHEDARKRTFAHRAKLEDKFDRIYQLMETFGNVCGACAAAGVEQAQLHKEMSLCPTLQAIGWHNFLQMRRLVHYPYEMRQKPCFSCHIPSGGGDRLHRPFVRGSFDACNYLELVLPLTFYIWTHKDLLKRMAESFVVPEWADMKEFMEWFATNDKHYITQSLRILNWYAASVLNL</sequence>
<reference evidence="9 10" key="1">
    <citation type="submission" date="2024-05" db="EMBL/GenBank/DDBJ databases">
        <title>A draft genome resource for the thread blight pathogen Marasmius tenuissimus strain MS-2.</title>
        <authorList>
            <person name="Yulfo-Soto G.E."/>
            <person name="Baruah I.K."/>
            <person name="Amoako-Attah I."/>
            <person name="Bukari Y."/>
            <person name="Meinhardt L.W."/>
            <person name="Bailey B.A."/>
            <person name="Cohen S.P."/>
        </authorList>
    </citation>
    <scope>NUCLEOTIDE SEQUENCE [LARGE SCALE GENOMIC DNA]</scope>
    <source>
        <strain evidence="9 10">MS-2</strain>
    </source>
</reference>
<evidence type="ECO:0000256" key="3">
    <source>
        <dbReference type="ARBA" id="ARBA00022840"/>
    </source>
</evidence>
<dbReference type="InterPro" id="IPR027417">
    <property type="entry name" value="P-loop_NTPase"/>
</dbReference>
<name>A0ABR2ZHZ3_9AGAR</name>
<comment type="caution">
    <text evidence="9">The sequence shown here is derived from an EMBL/GenBank/DDBJ whole genome shotgun (WGS) entry which is preliminary data.</text>
</comment>
<evidence type="ECO:0000313" key="10">
    <source>
        <dbReference type="Proteomes" id="UP001437256"/>
    </source>
</evidence>
<comment type="similarity">
    <text evidence="1">Belongs to the helicase family. RecQ subfamily.</text>
</comment>
<organism evidence="9 10">
    <name type="scientific">Marasmius tenuissimus</name>
    <dbReference type="NCBI Taxonomy" id="585030"/>
    <lineage>
        <taxon>Eukaryota</taxon>
        <taxon>Fungi</taxon>
        <taxon>Dikarya</taxon>
        <taxon>Basidiomycota</taxon>
        <taxon>Agaricomycotina</taxon>
        <taxon>Agaricomycetes</taxon>
        <taxon>Agaricomycetidae</taxon>
        <taxon>Agaricales</taxon>
        <taxon>Marasmiineae</taxon>
        <taxon>Marasmiaceae</taxon>
        <taxon>Marasmius</taxon>
    </lineage>
</organism>
<dbReference type="PANTHER" id="PTHR13710:SF154">
    <property type="entry name" value="RECQ HELICASE, PUTATIVE (AFU_ORTHOLOGUE AFUA_6G14720)-RELATED"/>
    <property type="match status" value="1"/>
</dbReference>
<evidence type="ECO:0000256" key="4">
    <source>
        <dbReference type="ARBA" id="ARBA00034617"/>
    </source>
</evidence>
<dbReference type="InterPro" id="IPR014001">
    <property type="entry name" value="Helicase_ATP-bd"/>
</dbReference>
<dbReference type="Pfam" id="PF00271">
    <property type="entry name" value="Helicase_C"/>
    <property type="match status" value="1"/>
</dbReference>
<protein>
    <recommendedName>
        <fullName evidence="5">DNA 3'-5' helicase</fullName>
        <ecNumber evidence="5">5.6.2.4</ecNumber>
    </recommendedName>
</protein>
<dbReference type="Proteomes" id="UP001437256">
    <property type="component" value="Unassembled WGS sequence"/>
</dbReference>
<keyword evidence="6" id="KW-0175">Coiled coil</keyword>
<dbReference type="Pfam" id="PF00270">
    <property type="entry name" value="DEAD"/>
    <property type="match status" value="1"/>
</dbReference>
<dbReference type="EC" id="5.6.2.4" evidence="5"/>
<proteinExistence type="inferred from homology"/>
<evidence type="ECO:0000313" key="9">
    <source>
        <dbReference type="EMBL" id="KAL0060983.1"/>
    </source>
</evidence>
<dbReference type="SUPFAM" id="SSF52540">
    <property type="entry name" value="P-loop containing nucleoside triphosphate hydrolases"/>
    <property type="match status" value="1"/>
</dbReference>
<evidence type="ECO:0000256" key="2">
    <source>
        <dbReference type="ARBA" id="ARBA00022741"/>
    </source>
</evidence>
<feature type="domain" description="Helicase ATP-binding" evidence="8">
    <location>
        <begin position="1125"/>
        <end position="1284"/>
    </location>
</feature>
<dbReference type="Gene3D" id="3.40.50.300">
    <property type="entry name" value="P-loop containing nucleotide triphosphate hydrolases"/>
    <property type="match status" value="2"/>
</dbReference>
<feature type="region of interest" description="Disordered" evidence="7">
    <location>
        <begin position="1"/>
        <end position="21"/>
    </location>
</feature>
<dbReference type="SMART" id="SM00487">
    <property type="entry name" value="DEXDc"/>
    <property type="match status" value="1"/>
</dbReference>
<feature type="coiled-coil region" evidence="6">
    <location>
        <begin position="841"/>
        <end position="893"/>
    </location>
</feature>
<accession>A0ABR2ZHZ3</accession>
<evidence type="ECO:0000259" key="8">
    <source>
        <dbReference type="PROSITE" id="PS51192"/>
    </source>
</evidence>
<comment type="catalytic activity">
    <reaction evidence="4">
        <text>Couples ATP hydrolysis with the unwinding of duplex DNA by translocating in the 3'-5' direction.</text>
        <dbReference type="EC" id="5.6.2.4"/>
    </reaction>
</comment>
<dbReference type="PANTHER" id="PTHR13710">
    <property type="entry name" value="DNA HELICASE RECQ FAMILY MEMBER"/>
    <property type="match status" value="1"/>
</dbReference>
<evidence type="ECO:0000256" key="6">
    <source>
        <dbReference type="SAM" id="Coils"/>
    </source>
</evidence>